<accession>A0ABS2CRN5</accession>
<evidence type="ECO:0000313" key="3">
    <source>
        <dbReference type="Proteomes" id="UP001430172"/>
    </source>
</evidence>
<dbReference type="Proteomes" id="UP001430172">
    <property type="component" value="Unassembled WGS sequence"/>
</dbReference>
<evidence type="ECO:0000256" key="1">
    <source>
        <dbReference type="SAM" id="MobiDB-lite"/>
    </source>
</evidence>
<organism evidence="2 3">
    <name type="scientific">Phycicoccus sonneratiae</name>
    <dbReference type="NCBI Taxonomy" id="2807628"/>
    <lineage>
        <taxon>Bacteria</taxon>
        <taxon>Bacillati</taxon>
        <taxon>Actinomycetota</taxon>
        <taxon>Actinomycetes</taxon>
        <taxon>Micrococcales</taxon>
        <taxon>Intrasporangiaceae</taxon>
        <taxon>Phycicoccus</taxon>
    </lineage>
</organism>
<protein>
    <submittedName>
        <fullName evidence="2">Uncharacterized protein</fullName>
    </submittedName>
</protein>
<gene>
    <name evidence="2" type="ORF">JQN70_18855</name>
</gene>
<evidence type="ECO:0000313" key="2">
    <source>
        <dbReference type="EMBL" id="MBM6402460.1"/>
    </source>
</evidence>
<reference evidence="2" key="1">
    <citation type="submission" date="2021-02" db="EMBL/GenBank/DDBJ databases">
        <title>Phycicoccus sp. MQZ13P-5T, whole genome shotgun sequence.</title>
        <authorList>
            <person name="Tuo L."/>
        </authorList>
    </citation>
    <scope>NUCLEOTIDE SEQUENCE</scope>
    <source>
        <strain evidence="2">MQZ13P-5</strain>
    </source>
</reference>
<comment type="caution">
    <text evidence="2">The sequence shown here is derived from an EMBL/GenBank/DDBJ whole genome shotgun (WGS) entry which is preliminary data.</text>
</comment>
<keyword evidence="3" id="KW-1185">Reference proteome</keyword>
<dbReference type="RefSeq" id="WP_204132925.1">
    <property type="nucleotide sequence ID" value="NZ_JAFDVD010000026.1"/>
</dbReference>
<feature type="compositionally biased region" description="Acidic residues" evidence="1">
    <location>
        <begin position="84"/>
        <end position="101"/>
    </location>
</feature>
<name>A0ABS2CRN5_9MICO</name>
<feature type="region of interest" description="Disordered" evidence="1">
    <location>
        <begin position="81"/>
        <end position="101"/>
    </location>
</feature>
<proteinExistence type="predicted"/>
<sequence length="208" mass="23086">MHDETDEHDGPDQWSAAAREVLLARAAQLRSAVDEHVELVERLSGRQRELPDLFTANDALRSAAAAFDDAAFDLTGTAPLGLETWDDDDEDDEDWGEDGDPFAEGGTVVTVVGRWDYLVTDAAAVMEAGRESYLAHWTDDTEDDAGFRVQDVRTAVEEIMHGDVVHRLDESPGLLQRRFATTVITHDGDEDETFDDDPFAIVRAPEER</sequence>
<dbReference type="EMBL" id="JAFDVD010000026">
    <property type="protein sequence ID" value="MBM6402460.1"/>
    <property type="molecule type" value="Genomic_DNA"/>
</dbReference>